<dbReference type="SUPFAM" id="SSF103481">
    <property type="entry name" value="Multidrug resistance efflux transporter EmrE"/>
    <property type="match status" value="2"/>
</dbReference>
<dbReference type="InterPro" id="IPR000620">
    <property type="entry name" value="EamA_dom"/>
</dbReference>
<proteinExistence type="inferred from homology"/>
<dbReference type="PANTHER" id="PTHR32322">
    <property type="entry name" value="INNER MEMBRANE TRANSPORTER"/>
    <property type="match status" value="1"/>
</dbReference>
<feature type="transmembrane region" description="Helical" evidence="6">
    <location>
        <begin position="268"/>
        <end position="286"/>
    </location>
</feature>
<keyword evidence="9" id="KW-1185">Reference proteome</keyword>
<dbReference type="GO" id="GO:0016020">
    <property type="term" value="C:membrane"/>
    <property type="evidence" value="ECO:0007669"/>
    <property type="project" value="UniProtKB-SubCell"/>
</dbReference>
<sequence length="297" mass="32362">MTVKQKALLAIIICVLFWGFSFISIKVSVAVIPPMTLGALRFAVALVFLVFIKQKMAPGEKLILRDLPLLAGAGIFGVTIYFFCENNGVSLVSASEASITIAFIPVLTLVAERIFGAVKHIALWRWLGALVSVAGVWLVAGASFSVSGSILGYIYMGGAALSWVAYCFLTRPLFARCSRIHIVFWQSVFGFIAFLPFSIAEHSRWAMPGLPVIFHVVFLGICCSALGYWLYAQSLEDLGVAISSIFINFIPVITAIAGFFLLGDRLTPIQWAGAALVISGVTFAMIERKNTEQKKQH</sequence>
<dbReference type="PANTHER" id="PTHR32322:SF2">
    <property type="entry name" value="EAMA DOMAIN-CONTAINING PROTEIN"/>
    <property type="match status" value="1"/>
</dbReference>
<dbReference type="eggNOG" id="COG0697">
    <property type="taxonomic scope" value="Bacteria"/>
</dbReference>
<dbReference type="OrthoDB" id="9805239at2"/>
<dbReference type="KEGG" id="tpi:TREPR_3882"/>
<dbReference type="HOGENOM" id="CLU_033863_4_1_12"/>
<feature type="transmembrane region" description="Helical" evidence="6">
    <location>
        <begin position="63"/>
        <end position="83"/>
    </location>
</feature>
<feature type="transmembrane region" description="Helical" evidence="6">
    <location>
        <begin position="212"/>
        <end position="231"/>
    </location>
</feature>
<feature type="transmembrane region" description="Helical" evidence="6">
    <location>
        <begin position="182"/>
        <end position="200"/>
    </location>
</feature>
<keyword evidence="5 6" id="KW-0472">Membrane</keyword>
<gene>
    <name evidence="8" type="ordered locus">TREPR_3882</name>
</gene>
<evidence type="ECO:0000256" key="6">
    <source>
        <dbReference type="SAM" id="Phobius"/>
    </source>
</evidence>
<evidence type="ECO:0000313" key="9">
    <source>
        <dbReference type="Proteomes" id="UP000009223"/>
    </source>
</evidence>
<accession>F5YP14</accession>
<name>F5YP14_TREPZ</name>
<dbReference type="InterPro" id="IPR050638">
    <property type="entry name" value="AA-Vitamin_Transporters"/>
</dbReference>
<dbReference type="Pfam" id="PF00892">
    <property type="entry name" value="EamA"/>
    <property type="match status" value="2"/>
</dbReference>
<feature type="transmembrane region" description="Helical" evidence="6">
    <location>
        <begin position="89"/>
        <end position="111"/>
    </location>
</feature>
<protein>
    <submittedName>
        <fullName evidence="8">Putative membrane protein</fullName>
    </submittedName>
</protein>
<comment type="subcellular location">
    <subcellularLocation>
        <location evidence="1">Membrane</location>
        <topology evidence="1">Multi-pass membrane protein</topology>
    </subcellularLocation>
</comment>
<feature type="transmembrane region" description="Helical" evidence="6">
    <location>
        <begin position="238"/>
        <end position="262"/>
    </location>
</feature>
<evidence type="ECO:0000256" key="3">
    <source>
        <dbReference type="ARBA" id="ARBA00022692"/>
    </source>
</evidence>
<keyword evidence="4 6" id="KW-1133">Transmembrane helix</keyword>
<evidence type="ECO:0000313" key="8">
    <source>
        <dbReference type="EMBL" id="AEF85318.1"/>
    </source>
</evidence>
<evidence type="ECO:0000256" key="4">
    <source>
        <dbReference type="ARBA" id="ARBA00022989"/>
    </source>
</evidence>
<feature type="transmembrane region" description="Helical" evidence="6">
    <location>
        <begin position="7"/>
        <end position="25"/>
    </location>
</feature>
<feature type="transmembrane region" description="Helical" evidence="6">
    <location>
        <begin position="31"/>
        <end position="51"/>
    </location>
</feature>
<keyword evidence="3 6" id="KW-0812">Transmembrane</keyword>
<feature type="transmembrane region" description="Helical" evidence="6">
    <location>
        <begin position="150"/>
        <end position="170"/>
    </location>
</feature>
<dbReference type="EMBL" id="CP001843">
    <property type="protein sequence ID" value="AEF85318.1"/>
    <property type="molecule type" value="Genomic_DNA"/>
</dbReference>
<feature type="transmembrane region" description="Helical" evidence="6">
    <location>
        <begin position="123"/>
        <end position="144"/>
    </location>
</feature>
<evidence type="ECO:0000256" key="2">
    <source>
        <dbReference type="ARBA" id="ARBA00007362"/>
    </source>
</evidence>
<dbReference type="AlphaFoldDB" id="F5YP14"/>
<evidence type="ECO:0000256" key="5">
    <source>
        <dbReference type="ARBA" id="ARBA00023136"/>
    </source>
</evidence>
<evidence type="ECO:0000259" key="7">
    <source>
        <dbReference type="Pfam" id="PF00892"/>
    </source>
</evidence>
<dbReference type="RefSeq" id="WP_015706460.1">
    <property type="nucleotide sequence ID" value="NC_015578.1"/>
</dbReference>
<feature type="domain" description="EamA" evidence="7">
    <location>
        <begin position="151"/>
        <end position="284"/>
    </location>
</feature>
<reference evidence="8 9" key="2">
    <citation type="journal article" date="2011" name="ISME J.">
        <title>RNA-seq reveals cooperative metabolic interactions between two termite-gut spirochete species in co-culture.</title>
        <authorList>
            <person name="Rosenthal A.Z."/>
            <person name="Matson E.G."/>
            <person name="Eldar A."/>
            <person name="Leadbetter J.R."/>
        </authorList>
    </citation>
    <scope>NUCLEOTIDE SEQUENCE [LARGE SCALE GENOMIC DNA]</scope>
    <source>
        <strain evidence="9">ATCC BAA-887 / DSM 12427 / ZAS-2</strain>
    </source>
</reference>
<reference evidence="9" key="1">
    <citation type="submission" date="2009-12" db="EMBL/GenBank/DDBJ databases">
        <title>Complete sequence of Treponema primitia strain ZAS-2.</title>
        <authorList>
            <person name="Tetu S.G."/>
            <person name="Matson E."/>
            <person name="Ren Q."/>
            <person name="Seshadri R."/>
            <person name="Elbourne L."/>
            <person name="Hassan K.A."/>
            <person name="Durkin A."/>
            <person name="Radune D."/>
            <person name="Mohamoud Y."/>
            <person name="Shay R."/>
            <person name="Jin S."/>
            <person name="Zhang X."/>
            <person name="Lucey K."/>
            <person name="Ballor N.R."/>
            <person name="Ottesen E."/>
            <person name="Rosenthal R."/>
            <person name="Allen A."/>
            <person name="Leadbetter J.R."/>
            <person name="Paulsen I.T."/>
        </authorList>
    </citation>
    <scope>NUCLEOTIDE SEQUENCE [LARGE SCALE GENOMIC DNA]</scope>
    <source>
        <strain evidence="9">ATCC BAA-887 / DSM 12427 / ZAS-2</strain>
    </source>
</reference>
<dbReference type="STRING" id="545694.TREPR_3882"/>
<organism evidence="8 9">
    <name type="scientific">Treponema primitia (strain ATCC BAA-887 / DSM 12427 / ZAS-2)</name>
    <dbReference type="NCBI Taxonomy" id="545694"/>
    <lineage>
        <taxon>Bacteria</taxon>
        <taxon>Pseudomonadati</taxon>
        <taxon>Spirochaetota</taxon>
        <taxon>Spirochaetia</taxon>
        <taxon>Spirochaetales</taxon>
        <taxon>Treponemataceae</taxon>
        <taxon>Treponema</taxon>
    </lineage>
</organism>
<comment type="similarity">
    <text evidence="2">Belongs to the EamA transporter family.</text>
</comment>
<evidence type="ECO:0000256" key="1">
    <source>
        <dbReference type="ARBA" id="ARBA00004141"/>
    </source>
</evidence>
<dbReference type="InterPro" id="IPR037185">
    <property type="entry name" value="EmrE-like"/>
</dbReference>
<dbReference type="Proteomes" id="UP000009223">
    <property type="component" value="Chromosome"/>
</dbReference>
<dbReference type="Gene3D" id="1.10.3730.20">
    <property type="match status" value="1"/>
</dbReference>
<feature type="domain" description="EamA" evidence="7">
    <location>
        <begin position="6"/>
        <end position="139"/>
    </location>
</feature>